<organism evidence="2 3">
    <name type="scientific">Paxillus rubicundulus Ve08.2h10</name>
    <dbReference type="NCBI Taxonomy" id="930991"/>
    <lineage>
        <taxon>Eukaryota</taxon>
        <taxon>Fungi</taxon>
        <taxon>Dikarya</taxon>
        <taxon>Basidiomycota</taxon>
        <taxon>Agaricomycotina</taxon>
        <taxon>Agaricomycetes</taxon>
        <taxon>Agaricomycetidae</taxon>
        <taxon>Boletales</taxon>
        <taxon>Paxilineae</taxon>
        <taxon>Paxillaceae</taxon>
        <taxon>Paxillus</taxon>
    </lineage>
</organism>
<keyword evidence="3" id="KW-1185">Reference proteome</keyword>
<evidence type="ECO:0000313" key="2">
    <source>
        <dbReference type="EMBL" id="KIK78342.1"/>
    </source>
</evidence>
<gene>
    <name evidence="2" type="ORF">PAXRUDRAFT_164248</name>
</gene>
<dbReference type="PRINTS" id="PR00853">
    <property type="entry name" value="XPGRADSUPER"/>
</dbReference>
<dbReference type="InterPro" id="IPR006086">
    <property type="entry name" value="XPG-I_dom"/>
</dbReference>
<name>A0A0D0C5C1_9AGAM</name>
<dbReference type="InterPro" id="IPR006084">
    <property type="entry name" value="XPG/Rad2"/>
</dbReference>
<dbReference type="OrthoDB" id="2667281at2759"/>
<accession>A0A0D0C5C1</accession>
<dbReference type="SUPFAM" id="SSF88723">
    <property type="entry name" value="PIN domain-like"/>
    <property type="match status" value="1"/>
</dbReference>
<dbReference type="HOGENOM" id="CLU_082498_1_0_1"/>
<dbReference type="EMBL" id="KN826622">
    <property type="protein sequence ID" value="KIK78342.1"/>
    <property type="molecule type" value="Genomic_DNA"/>
</dbReference>
<dbReference type="GO" id="GO:0017108">
    <property type="term" value="F:5'-flap endonuclease activity"/>
    <property type="evidence" value="ECO:0007669"/>
    <property type="project" value="TreeGrafter"/>
</dbReference>
<protein>
    <recommendedName>
        <fullName evidence="1">XPG-I domain-containing protein</fullName>
    </recommendedName>
</protein>
<dbReference type="STRING" id="930991.A0A0D0C5C1"/>
<dbReference type="PANTHER" id="PTHR11081">
    <property type="entry name" value="FLAP ENDONUCLEASE FAMILY MEMBER"/>
    <property type="match status" value="1"/>
</dbReference>
<dbReference type="PANTHER" id="PTHR11081:SF75">
    <property type="entry name" value="ENDONUCLEASE, PUTATIVE (AFU_ORTHOLOGUE AFUA_3G13260)-RELATED"/>
    <property type="match status" value="1"/>
</dbReference>
<dbReference type="Gene3D" id="3.40.50.1010">
    <property type="entry name" value="5'-nuclease"/>
    <property type="match status" value="2"/>
</dbReference>
<reference evidence="3" key="2">
    <citation type="submission" date="2015-01" db="EMBL/GenBank/DDBJ databases">
        <title>Evolutionary Origins and Diversification of the Mycorrhizal Mutualists.</title>
        <authorList>
            <consortium name="DOE Joint Genome Institute"/>
            <consortium name="Mycorrhizal Genomics Consortium"/>
            <person name="Kohler A."/>
            <person name="Kuo A."/>
            <person name="Nagy L.G."/>
            <person name="Floudas D."/>
            <person name="Copeland A."/>
            <person name="Barry K.W."/>
            <person name="Cichocki N."/>
            <person name="Veneault-Fourrey C."/>
            <person name="LaButti K."/>
            <person name="Lindquist E.A."/>
            <person name="Lipzen A."/>
            <person name="Lundell T."/>
            <person name="Morin E."/>
            <person name="Murat C."/>
            <person name="Riley R."/>
            <person name="Ohm R."/>
            <person name="Sun H."/>
            <person name="Tunlid A."/>
            <person name="Henrissat B."/>
            <person name="Grigoriev I.V."/>
            <person name="Hibbett D.S."/>
            <person name="Martin F."/>
        </authorList>
    </citation>
    <scope>NUCLEOTIDE SEQUENCE [LARGE SCALE GENOMIC DNA]</scope>
    <source>
        <strain evidence="3">Ve08.2h10</strain>
    </source>
</reference>
<dbReference type="AlphaFoldDB" id="A0A0D0C5C1"/>
<dbReference type="Proteomes" id="UP000054538">
    <property type="component" value="Unassembled WGS sequence"/>
</dbReference>
<proteinExistence type="predicted"/>
<feature type="non-terminal residue" evidence="2">
    <location>
        <position position="1"/>
    </location>
</feature>
<dbReference type="InParanoid" id="A0A0D0C5C1"/>
<dbReference type="CDD" id="cd09870">
    <property type="entry name" value="PIN_YEN1"/>
    <property type="match status" value="1"/>
</dbReference>
<feature type="domain" description="XPG-I" evidence="1">
    <location>
        <begin position="119"/>
        <end position="161"/>
    </location>
</feature>
<dbReference type="GO" id="GO:0006974">
    <property type="term" value="P:DNA damage response"/>
    <property type="evidence" value="ECO:0007669"/>
    <property type="project" value="UniProtKB-ARBA"/>
</dbReference>
<evidence type="ECO:0000259" key="1">
    <source>
        <dbReference type="Pfam" id="PF00867"/>
    </source>
</evidence>
<dbReference type="Pfam" id="PF00867">
    <property type="entry name" value="XPG_I"/>
    <property type="match status" value="1"/>
</dbReference>
<evidence type="ECO:0000313" key="3">
    <source>
        <dbReference type="Proteomes" id="UP000054538"/>
    </source>
</evidence>
<dbReference type="InterPro" id="IPR029060">
    <property type="entry name" value="PIN-like_dom_sf"/>
</dbReference>
<sequence length="162" mass="17839">RFLSCAAKKRSLVEYAANQGFHPQTGPDGGPKLLTIGVDASMWMHSVCSVFRYNHAGSGPSPELRTLFYQVAALLAMPVHALFMFDGHGRPSTKRGKQTGGKSHWLTTGFQELLDAFGFWWCEAPGEAEAELVALSQQRFIDMVLTTDNDALIFGTTCVARW</sequence>
<reference evidence="2 3" key="1">
    <citation type="submission" date="2014-04" db="EMBL/GenBank/DDBJ databases">
        <authorList>
            <consortium name="DOE Joint Genome Institute"/>
            <person name="Kuo A."/>
            <person name="Kohler A."/>
            <person name="Jargeat P."/>
            <person name="Nagy L.G."/>
            <person name="Floudas D."/>
            <person name="Copeland A."/>
            <person name="Barry K.W."/>
            <person name="Cichocki N."/>
            <person name="Veneault-Fourrey C."/>
            <person name="LaButti K."/>
            <person name="Lindquist E.A."/>
            <person name="Lipzen A."/>
            <person name="Lundell T."/>
            <person name="Morin E."/>
            <person name="Murat C."/>
            <person name="Sun H."/>
            <person name="Tunlid A."/>
            <person name="Henrissat B."/>
            <person name="Grigoriev I.V."/>
            <person name="Hibbett D.S."/>
            <person name="Martin F."/>
            <person name="Nordberg H.P."/>
            <person name="Cantor M.N."/>
            <person name="Hua S.X."/>
        </authorList>
    </citation>
    <scope>NUCLEOTIDE SEQUENCE [LARGE SCALE GENOMIC DNA]</scope>
    <source>
        <strain evidence="2 3">Ve08.2h10</strain>
    </source>
</reference>